<reference evidence="1" key="1">
    <citation type="submission" date="2021-09" db="EMBL/GenBank/DDBJ databases">
        <authorList>
            <consortium name="AG Swart"/>
            <person name="Singh M."/>
            <person name="Singh A."/>
            <person name="Seah K."/>
            <person name="Emmerich C."/>
        </authorList>
    </citation>
    <scope>NUCLEOTIDE SEQUENCE</scope>
    <source>
        <strain evidence="1">ATCC30299</strain>
    </source>
</reference>
<name>A0AAU9ITU2_9CILI</name>
<protein>
    <submittedName>
        <fullName evidence="1">Uncharacterized protein</fullName>
    </submittedName>
</protein>
<comment type="caution">
    <text evidence="1">The sequence shown here is derived from an EMBL/GenBank/DDBJ whole genome shotgun (WGS) entry which is preliminary data.</text>
</comment>
<evidence type="ECO:0000313" key="2">
    <source>
        <dbReference type="Proteomes" id="UP001162131"/>
    </source>
</evidence>
<accession>A0AAU9ITU2</accession>
<proteinExistence type="predicted"/>
<dbReference type="AlphaFoldDB" id="A0AAU9ITU2"/>
<dbReference type="EMBL" id="CAJZBQ010000021">
    <property type="protein sequence ID" value="CAG9319056.1"/>
    <property type="molecule type" value="Genomic_DNA"/>
</dbReference>
<evidence type="ECO:0000313" key="1">
    <source>
        <dbReference type="EMBL" id="CAG9319056.1"/>
    </source>
</evidence>
<sequence length="67" mass="8307">MYMLTVFIGKWTQKKFLDMFNELIELKEIFNNKRILLLNIWIKDSNNIEYEWVLKIEEFLHSYSDCI</sequence>
<dbReference type="Proteomes" id="UP001162131">
    <property type="component" value="Unassembled WGS sequence"/>
</dbReference>
<gene>
    <name evidence="1" type="ORF">BSTOLATCC_MIC22407</name>
</gene>
<keyword evidence="2" id="KW-1185">Reference proteome</keyword>
<organism evidence="1 2">
    <name type="scientific">Blepharisma stoltei</name>
    <dbReference type="NCBI Taxonomy" id="1481888"/>
    <lineage>
        <taxon>Eukaryota</taxon>
        <taxon>Sar</taxon>
        <taxon>Alveolata</taxon>
        <taxon>Ciliophora</taxon>
        <taxon>Postciliodesmatophora</taxon>
        <taxon>Heterotrichea</taxon>
        <taxon>Heterotrichida</taxon>
        <taxon>Blepharismidae</taxon>
        <taxon>Blepharisma</taxon>
    </lineage>
</organism>